<feature type="region of interest" description="Disordered" evidence="1">
    <location>
        <begin position="1"/>
        <end position="31"/>
    </location>
</feature>
<dbReference type="EMBL" id="KZ805342">
    <property type="protein sequence ID" value="PVI02494.1"/>
    <property type="molecule type" value="Genomic_DNA"/>
</dbReference>
<keyword evidence="3" id="KW-1185">Reference proteome</keyword>
<feature type="region of interest" description="Disordered" evidence="1">
    <location>
        <begin position="125"/>
        <end position="153"/>
    </location>
</feature>
<evidence type="ECO:0000256" key="1">
    <source>
        <dbReference type="SAM" id="MobiDB-lite"/>
    </source>
</evidence>
<feature type="compositionally biased region" description="Gly residues" evidence="1">
    <location>
        <begin position="137"/>
        <end position="147"/>
    </location>
</feature>
<proteinExistence type="predicted"/>
<feature type="compositionally biased region" description="Basic and acidic residues" evidence="1">
    <location>
        <begin position="1"/>
        <end position="13"/>
    </location>
</feature>
<gene>
    <name evidence="2" type="ORF">DM02DRAFT_612888</name>
</gene>
<accession>A0A2V1DYR3</accession>
<organism evidence="2 3">
    <name type="scientific">Periconia macrospinosa</name>
    <dbReference type="NCBI Taxonomy" id="97972"/>
    <lineage>
        <taxon>Eukaryota</taxon>
        <taxon>Fungi</taxon>
        <taxon>Dikarya</taxon>
        <taxon>Ascomycota</taxon>
        <taxon>Pezizomycotina</taxon>
        <taxon>Dothideomycetes</taxon>
        <taxon>Pleosporomycetidae</taxon>
        <taxon>Pleosporales</taxon>
        <taxon>Massarineae</taxon>
        <taxon>Periconiaceae</taxon>
        <taxon>Periconia</taxon>
    </lineage>
</organism>
<dbReference type="AlphaFoldDB" id="A0A2V1DYR3"/>
<dbReference type="Proteomes" id="UP000244855">
    <property type="component" value="Unassembled WGS sequence"/>
</dbReference>
<reference evidence="2 3" key="1">
    <citation type="journal article" date="2018" name="Sci. Rep.">
        <title>Comparative genomics provides insights into the lifestyle and reveals functional heterogeneity of dark septate endophytic fungi.</title>
        <authorList>
            <person name="Knapp D.G."/>
            <person name="Nemeth J.B."/>
            <person name="Barry K."/>
            <person name="Hainaut M."/>
            <person name="Henrissat B."/>
            <person name="Johnson J."/>
            <person name="Kuo A."/>
            <person name="Lim J.H.P."/>
            <person name="Lipzen A."/>
            <person name="Nolan M."/>
            <person name="Ohm R.A."/>
            <person name="Tamas L."/>
            <person name="Grigoriev I.V."/>
            <person name="Spatafora J.W."/>
            <person name="Nagy L.G."/>
            <person name="Kovacs G.M."/>
        </authorList>
    </citation>
    <scope>NUCLEOTIDE SEQUENCE [LARGE SCALE GENOMIC DNA]</scope>
    <source>
        <strain evidence="2 3">DSE2036</strain>
    </source>
</reference>
<feature type="compositionally biased region" description="Polar residues" evidence="1">
    <location>
        <begin position="14"/>
        <end position="27"/>
    </location>
</feature>
<evidence type="ECO:0000313" key="2">
    <source>
        <dbReference type="EMBL" id="PVI02494.1"/>
    </source>
</evidence>
<evidence type="ECO:0000313" key="3">
    <source>
        <dbReference type="Proteomes" id="UP000244855"/>
    </source>
</evidence>
<sequence>MQDNPGDTHRDQAARNTAGTPSSSTLNPCLPIFNPAARNISSGPQERTFQSSQNLAYNPEPFAVQLQEVQRAREELQRAGFQVARPSTQALQNWQAVRNHHQVTYPATQNPDSRYLPVHRATPSAAYPGHSTSQYIGRGGQGLGGTNKGIYRK</sequence>
<name>A0A2V1DYR3_9PLEO</name>
<protein>
    <submittedName>
        <fullName evidence="2">Uncharacterized protein</fullName>
    </submittedName>
</protein>